<dbReference type="InterPro" id="IPR004860">
    <property type="entry name" value="LAGLIDADG_dom"/>
</dbReference>
<evidence type="ECO:0000259" key="1">
    <source>
        <dbReference type="PROSITE" id="PS50819"/>
    </source>
</evidence>
<sequence>MPIYKTKNENFFKKWSPEMAYVSGFFAADGSMIKNKRGAYFIEFKSTDKEIINKIRKTIRANLAIGEYQPKQENHNKRYRLQIGSKEIFKDLLKLGMTPNKSLTLKMPKIPDKYFSHFVRGYFDGDGNVSISHYVRRARNNKKSITILSGFTCGSKKFLEKLFTKLKKITNISSGTLYYHSKGHRLFFSVKDSLILYKFMYADTTNNLFLSRKKKIFEKYFKLR</sequence>
<proteinExistence type="predicted"/>
<feature type="domain" description="DOD-type homing endonuclease" evidence="1">
    <location>
        <begin position="22"/>
        <end position="171"/>
    </location>
</feature>
<gene>
    <name evidence="2" type="ORF">US36_C0003G0016</name>
</gene>
<dbReference type="GO" id="GO:0004519">
    <property type="term" value="F:endonuclease activity"/>
    <property type="evidence" value="ECO:0007669"/>
    <property type="project" value="InterPro"/>
</dbReference>
<evidence type="ECO:0000313" key="2">
    <source>
        <dbReference type="EMBL" id="KKQ23182.1"/>
    </source>
</evidence>
<dbReference type="SUPFAM" id="SSF55608">
    <property type="entry name" value="Homing endonucleases"/>
    <property type="match status" value="2"/>
</dbReference>
<dbReference type="EMBL" id="LBSR01000003">
    <property type="protein sequence ID" value="KKQ23182.1"/>
    <property type="molecule type" value="Genomic_DNA"/>
</dbReference>
<dbReference type="PROSITE" id="PS50819">
    <property type="entry name" value="INTEIN_ENDONUCLEASE"/>
    <property type="match status" value="1"/>
</dbReference>
<reference evidence="2 3" key="1">
    <citation type="journal article" date="2015" name="Nature">
        <title>rRNA introns, odd ribosomes, and small enigmatic genomes across a large radiation of phyla.</title>
        <authorList>
            <person name="Brown C.T."/>
            <person name="Hug L.A."/>
            <person name="Thomas B.C."/>
            <person name="Sharon I."/>
            <person name="Castelle C.J."/>
            <person name="Singh A."/>
            <person name="Wilkins M.J."/>
            <person name="Williams K.H."/>
            <person name="Banfield J.F."/>
        </authorList>
    </citation>
    <scope>NUCLEOTIDE SEQUENCE [LARGE SCALE GENOMIC DNA]</scope>
</reference>
<dbReference type="InterPro" id="IPR004042">
    <property type="entry name" value="Intein_endonuc_central"/>
</dbReference>
<dbReference type="Proteomes" id="UP000034044">
    <property type="component" value="Unassembled WGS sequence"/>
</dbReference>
<dbReference type="Gene3D" id="3.10.28.10">
    <property type="entry name" value="Homing endonucleases"/>
    <property type="match status" value="1"/>
</dbReference>
<dbReference type="AlphaFoldDB" id="A0A0G0FZE5"/>
<accession>A0A0G0FZE5</accession>
<comment type="caution">
    <text evidence="2">The sequence shown here is derived from an EMBL/GenBank/DDBJ whole genome shotgun (WGS) entry which is preliminary data.</text>
</comment>
<organism evidence="2 3">
    <name type="scientific">Candidatus Wolfebacteria bacterium GW2011_GWC1_37_10</name>
    <dbReference type="NCBI Taxonomy" id="1619010"/>
    <lineage>
        <taxon>Bacteria</taxon>
        <taxon>Candidatus Wolfeibacteriota</taxon>
    </lineage>
</organism>
<evidence type="ECO:0000313" key="3">
    <source>
        <dbReference type="Proteomes" id="UP000034044"/>
    </source>
</evidence>
<name>A0A0G0FZE5_9BACT</name>
<protein>
    <recommendedName>
        <fullName evidence="1">DOD-type homing endonuclease domain-containing protein</fullName>
    </recommendedName>
</protein>
<dbReference type="Pfam" id="PF14528">
    <property type="entry name" value="LAGLIDADG_3"/>
    <property type="match status" value="1"/>
</dbReference>
<dbReference type="InterPro" id="IPR027434">
    <property type="entry name" value="Homing_endonucl"/>
</dbReference>